<proteinExistence type="predicted"/>
<reference evidence="2 3" key="1">
    <citation type="submission" date="2019-03" db="EMBL/GenBank/DDBJ databases">
        <title>Genomic analyses of the natural microbiome of Caenorhabditis elegans.</title>
        <authorList>
            <person name="Samuel B."/>
        </authorList>
    </citation>
    <scope>NUCLEOTIDE SEQUENCE [LARGE SCALE GENOMIC DNA]</scope>
    <source>
        <strain evidence="2 3">JUb89</strain>
    </source>
</reference>
<evidence type="ECO:0000256" key="1">
    <source>
        <dbReference type="SAM" id="SignalP"/>
    </source>
</evidence>
<comment type="caution">
    <text evidence="2">The sequence shown here is derived from an EMBL/GenBank/DDBJ whole genome shotgun (WGS) entry which is preliminary data.</text>
</comment>
<dbReference type="InterPro" id="IPR021457">
    <property type="entry name" value="DUF3108"/>
</dbReference>
<evidence type="ECO:0000313" key="3">
    <source>
        <dbReference type="Proteomes" id="UP000294963"/>
    </source>
</evidence>
<dbReference type="AlphaFoldDB" id="A0A4R1Y0V8"/>
<gene>
    <name evidence="2" type="ORF">EC844_10113</name>
</gene>
<evidence type="ECO:0000313" key="2">
    <source>
        <dbReference type="EMBL" id="TCM70744.1"/>
    </source>
</evidence>
<accession>A0A4R1Y0V8</accession>
<dbReference type="OrthoDB" id="6007799at2"/>
<name>A0A4R1Y0V8_ACICA</name>
<dbReference type="EMBL" id="SLVJ01000001">
    <property type="protein sequence ID" value="TCM70744.1"/>
    <property type="molecule type" value="Genomic_DNA"/>
</dbReference>
<keyword evidence="3" id="KW-1185">Reference proteome</keyword>
<organism evidence="2 3">
    <name type="scientific">Acinetobacter calcoaceticus</name>
    <dbReference type="NCBI Taxonomy" id="471"/>
    <lineage>
        <taxon>Bacteria</taxon>
        <taxon>Pseudomonadati</taxon>
        <taxon>Pseudomonadota</taxon>
        <taxon>Gammaproteobacteria</taxon>
        <taxon>Moraxellales</taxon>
        <taxon>Moraxellaceae</taxon>
        <taxon>Acinetobacter</taxon>
        <taxon>Acinetobacter calcoaceticus/baumannii complex</taxon>
    </lineage>
</organism>
<dbReference type="Pfam" id="PF11306">
    <property type="entry name" value="DUF3108"/>
    <property type="match status" value="1"/>
</dbReference>
<dbReference type="Proteomes" id="UP000294963">
    <property type="component" value="Unassembled WGS sequence"/>
</dbReference>
<keyword evidence="1" id="KW-0732">Signal</keyword>
<protein>
    <submittedName>
        <fullName evidence="2">Uncharacterized protein DUF3108</fullName>
    </submittedName>
</protein>
<sequence length="234" mass="25696">MTQQSSTFTSLVARTVGIALLTCISSASFALSPFNASYQFSYNGKNMGSATRVLSQNGNNWTYTFSAKAAAMASATETSRFSFASGKISSNSFTRTSKVLVHNNTLNITFNPTGKVINTKKDDKARSFPWKAGALDELNAELQLREDLKSAGLQSAYYITDAKGVDTRQFVRQGTESVKTNFGTFDTVKVLLKHEKAGKNSIFWLAPKLDYLPVKMSHQDGKTSYGLLLTNYQK</sequence>
<feature type="chain" id="PRO_5020968091" evidence="1">
    <location>
        <begin position="31"/>
        <end position="234"/>
    </location>
</feature>
<feature type="signal peptide" evidence="1">
    <location>
        <begin position="1"/>
        <end position="30"/>
    </location>
</feature>